<reference evidence="1 2" key="1">
    <citation type="journal article" date="2007" name="Virus Genes">
        <title>Genomic sequence analysis of a nucleopolyhedrovirus isolated from the diamondback moth, Plutella xylostella.</title>
        <authorList>
            <person name="Harrison R.L."/>
            <person name="Lynn D.E."/>
        </authorList>
    </citation>
    <scope>NUCLEOTIDE SEQUENCE [LARGE SCALE GENOMIC DNA]</scope>
    <source>
        <strain evidence="1">CL3</strain>
    </source>
</reference>
<accession>Q0GY85</accession>
<dbReference type="EMBL" id="DQ457003">
    <property type="protein sequence ID" value="ABE68523.1"/>
    <property type="molecule type" value="Genomic_DNA"/>
</dbReference>
<proteinExistence type="predicted"/>
<protein>
    <submittedName>
        <fullName evidence="1">Uncharacterized protein</fullName>
    </submittedName>
</protein>
<evidence type="ECO:0000313" key="1">
    <source>
        <dbReference type="EMBL" id="ABE68523.1"/>
    </source>
</evidence>
<name>Q0GY85_9ABAC</name>
<dbReference type="Proteomes" id="UP000240726">
    <property type="component" value="Segment"/>
</dbReference>
<evidence type="ECO:0000313" key="2">
    <source>
        <dbReference type="Proteomes" id="UP000240726"/>
    </source>
</evidence>
<sequence>MAMTHSLTSLYFPGRSARDCWFLSCCVARYQLLILSGAQASVCAGAQLILIYELGKRALYSQSPPQPWCRAQSAYVTRLSYAYTILSL</sequence>
<organism evidence="1 2">
    <name type="scientific">Plutella xylostella multiple nucleopolyhedrovirus</name>
    <dbReference type="NCBI Taxonomy" id="379891"/>
    <lineage>
        <taxon>Viruses</taxon>
        <taxon>Viruses incertae sedis</taxon>
        <taxon>Naldaviricetes</taxon>
        <taxon>Lefavirales</taxon>
        <taxon>Baculoviridae</taxon>
        <taxon>Alphabaculovirus</taxon>
        <taxon>Alphabaculovirus aucalifornicae</taxon>
    </lineage>
</organism>